<organism evidence="2 3">
    <name type="scientific">Mycena albidolilacea</name>
    <dbReference type="NCBI Taxonomy" id="1033008"/>
    <lineage>
        <taxon>Eukaryota</taxon>
        <taxon>Fungi</taxon>
        <taxon>Dikarya</taxon>
        <taxon>Basidiomycota</taxon>
        <taxon>Agaricomycotina</taxon>
        <taxon>Agaricomycetes</taxon>
        <taxon>Agaricomycetidae</taxon>
        <taxon>Agaricales</taxon>
        <taxon>Marasmiineae</taxon>
        <taxon>Mycenaceae</taxon>
        <taxon>Mycena</taxon>
    </lineage>
</organism>
<evidence type="ECO:0000313" key="2">
    <source>
        <dbReference type="EMBL" id="KAJ7306246.1"/>
    </source>
</evidence>
<sequence>MTYLPPISRVPDFGRSVSGTLLSLTSCGKATFVALEHTMRGALVCPISGAPREVFYVVDCIDANMFLPPCAAGAANPVCHNKALQTRSSIISPHERLKSTPGGIATGWNPPKSGNQLQVNMLRSAEPKDERRTAGLKIRSTSGVCEDLRAICQRTKEGRQRSERKYTETTPRLQDRSLRRSRDDTVATGGIKSLKSGVSEPGQDV</sequence>
<reference evidence="2" key="1">
    <citation type="submission" date="2023-03" db="EMBL/GenBank/DDBJ databases">
        <title>Massive genome expansion in bonnet fungi (Mycena s.s.) driven by repeated elements and novel gene families across ecological guilds.</title>
        <authorList>
            <consortium name="Lawrence Berkeley National Laboratory"/>
            <person name="Harder C.B."/>
            <person name="Miyauchi S."/>
            <person name="Viragh M."/>
            <person name="Kuo A."/>
            <person name="Thoen E."/>
            <person name="Andreopoulos B."/>
            <person name="Lu D."/>
            <person name="Skrede I."/>
            <person name="Drula E."/>
            <person name="Henrissat B."/>
            <person name="Morin E."/>
            <person name="Kohler A."/>
            <person name="Barry K."/>
            <person name="LaButti K."/>
            <person name="Morin E."/>
            <person name="Salamov A."/>
            <person name="Lipzen A."/>
            <person name="Mereny Z."/>
            <person name="Hegedus B."/>
            <person name="Baldrian P."/>
            <person name="Stursova M."/>
            <person name="Weitz H."/>
            <person name="Taylor A."/>
            <person name="Grigoriev I.V."/>
            <person name="Nagy L.G."/>
            <person name="Martin F."/>
            <person name="Kauserud H."/>
        </authorList>
    </citation>
    <scope>NUCLEOTIDE SEQUENCE</scope>
    <source>
        <strain evidence="2">CBHHK002</strain>
    </source>
</reference>
<dbReference type="EMBL" id="JARIHO010000093">
    <property type="protein sequence ID" value="KAJ7306246.1"/>
    <property type="molecule type" value="Genomic_DNA"/>
</dbReference>
<evidence type="ECO:0000313" key="3">
    <source>
        <dbReference type="Proteomes" id="UP001218218"/>
    </source>
</evidence>
<protein>
    <submittedName>
        <fullName evidence="2">Uncharacterized protein</fullName>
    </submittedName>
</protein>
<dbReference type="AlphaFoldDB" id="A0AAD6Z4D4"/>
<name>A0AAD6Z4D4_9AGAR</name>
<evidence type="ECO:0000256" key="1">
    <source>
        <dbReference type="SAM" id="MobiDB-lite"/>
    </source>
</evidence>
<comment type="caution">
    <text evidence="2">The sequence shown here is derived from an EMBL/GenBank/DDBJ whole genome shotgun (WGS) entry which is preliminary data.</text>
</comment>
<dbReference type="Proteomes" id="UP001218218">
    <property type="component" value="Unassembled WGS sequence"/>
</dbReference>
<accession>A0AAD6Z4D4</accession>
<gene>
    <name evidence="2" type="ORF">DFH08DRAFT_824694</name>
</gene>
<feature type="compositionally biased region" description="Basic and acidic residues" evidence="1">
    <location>
        <begin position="156"/>
        <end position="185"/>
    </location>
</feature>
<proteinExistence type="predicted"/>
<keyword evidence="3" id="KW-1185">Reference proteome</keyword>
<feature type="region of interest" description="Disordered" evidence="1">
    <location>
        <begin position="156"/>
        <end position="205"/>
    </location>
</feature>